<comment type="catalytic activity">
    <reaction evidence="1">
        <text>ATP + protein L-histidine = ADP + protein N-phospho-L-histidine.</text>
        <dbReference type="EC" id="2.7.13.3"/>
    </reaction>
</comment>
<evidence type="ECO:0000256" key="4">
    <source>
        <dbReference type="ARBA" id="ARBA00022777"/>
    </source>
</evidence>
<evidence type="ECO:0000256" key="2">
    <source>
        <dbReference type="ARBA" id="ARBA00012438"/>
    </source>
</evidence>
<dbReference type="GO" id="GO:0005886">
    <property type="term" value="C:plasma membrane"/>
    <property type="evidence" value="ECO:0007669"/>
    <property type="project" value="TreeGrafter"/>
</dbReference>
<organism evidence="10 11">
    <name type="scientific">Mesoterricola sediminis</name>
    <dbReference type="NCBI Taxonomy" id="2927980"/>
    <lineage>
        <taxon>Bacteria</taxon>
        <taxon>Pseudomonadati</taxon>
        <taxon>Acidobacteriota</taxon>
        <taxon>Holophagae</taxon>
        <taxon>Holophagales</taxon>
        <taxon>Holophagaceae</taxon>
        <taxon>Mesoterricola</taxon>
    </lineage>
</organism>
<evidence type="ECO:0000259" key="7">
    <source>
        <dbReference type="PROSITE" id="PS50109"/>
    </source>
</evidence>
<dbReference type="InterPro" id="IPR005467">
    <property type="entry name" value="His_kinase_dom"/>
</dbReference>
<dbReference type="PROSITE" id="PS50113">
    <property type="entry name" value="PAC"/>
    <property type="match status" value="1"/>
</dbReference>
<dbReference type="Gene3D" id="3.30.450.20">
    <property type="entry name" value="PAS domain"/>
    <property type="match status" value="1"/>
</dbReference>
<proteinExistence type="predicted"/>
<feature type="domain" description="PAC" evidence="9">
    <location>
        <begin position="286"/>
        <end position="336"/>
    </location>
</feature>
<dbReference type="SUPFAM" id="SSF55785">
    <property type="entry name" value="PYP-like sensor domain (PAS domain)"/>
    <property type="match status" value="1"/>
</dbReference>
<name>A0AA48KF89_9BACT</name>
<dbReference type="PANTHER" id="PTHR43047:SF72">
    <property type="entry name" value="OSMOSENSING HISTIDINE PROTEIN KINASE SLN1"/>
    <property type="match status" value="1"/>
</dbReference>
<dbReference type="GO" id="GO:0009927">
    <property type="term" value="F:histidine phosphotransfer kinase activity"/>
    <property type="evidence" value="ECO:0007669"/>
    <property type="project" value="TreeGrafter"/>
</dbReference>
<evidence type="ECO:0000256" key="6">
    <source>
        <dbReference type="SAM" id="Phobius"/>
    </source>
</evidence>
<feature type="transmembrane region" description="Helical" evidence="6">
    <location>
        <begin position="137"/>
        <end position="155"/>
    </location>
</feature>
<feature type="transmembrane region" description="Helical" evidence="6">
    <location>
        <begin position="113"/>
        <end position="130"/>
    </location>
</feature>
<evidence type="ECO:0000313" key="10">
    <source>
        <dbReference type="EMBL" id="BDU76208.1"/>
    </source>
</evidence>
<dbReference type="InterPro" id="IPR003594">
    <property type="entry name" value="HATPase_dom"/>
</dbReference>
<keyword evidence="5" id="KW-0597">Phosphoprotein</keyword>
<keyword evidence="6" id="KW-0812">Transmembrane</keyword>
<dbReference type="SUPFAM" id="SSF52172">
    <property type="entry name" value="CheY-like"/>
    <property type="match status" value="1"/>
</dbReference>
<dbReference type="Gene3D" id="3.40.50.2300">
    <property type="match status" value="1"/>
</dbReference>
<keyword evidence="3" id="KW-0808">Transferase</keyword>
<dbReference type="InterPro" id="IPR000014">
    <property type="entry name" value="PAS"/>
</dbReference>
<dbReference type="InterPro" id="IPR036890">
    <property type="entry name" value="HATPase_C_sf"/>
</dbReference>
<evidence type="ECO:0000259" key="9">
    <source>
        <dbReference type="PROSITE" id="PS50113"/>
    </source>
</evidence>
<keyword evidence="6" id="KW-0472">Membrane</keyword>
<keyword evidence="6" id="KW-1133">Transmembrane helix</keyword>
<dbReference type="Proteomes" id="UP001228113">
    <property type="component" value="Chromosome"/>
</dbReference>
<evidence type="ECO:0000259" key="8">
    <source>
        <dbReference type="PROSITE" id="PS50110"/>
    </source>
</evidence>
<feature type="transmembrane region" description="Helical" evidence="6">
    <location>
        <begin position="64"/>
        <end position="82"/>
    </location>
</feature>
<dbReference type="Gene3D" id="3.30.565.10">
    <property type="entry name" value="Histidine kinase-like ATPase, C-terminal domain"/>
    <property type="match status" value="1"/>
</dbReference>
<protein>
    <recommendedName>
        <fullName evidence="2">histidine kinase</fullName>
        <ecNumber evidence="2">2.7.13.3</ecNumber>
    </recommendedName>
</protein>
<dbReference type="PROSITE" id="PS50110">
    <property type="entry name" value="RESPONSE_REGULATORY"/>
    <property type="match status" value="1"/>
</dbReference>
<dbReference type="InterPro" id="IPR000700">
    <property type="entry name" value="PAS-assoc_C"/>
</dbReference>
<dbReference type="EMBL" id="AP027081">
    <property type="protein sequence ID" value="BDU76208.1"/>
    <property type="molecule type" value="Genomic_DNA"/>
</dbReference>
<evidence type="ECO:0000256" key="1">
    <source>
        <dbReference type="ARBA" id="ARBA00000085"/>
    </source>
</evidence>
<feature type="domain" description="Response regulatory" evidence="8">
    <location>
        <begin position="601"/>
        <end position="717"/>
    </location>
</feature>
<feature type="modified residue" description="4-aspartylphosphate" evidence="5">
    <location>
        <position position="652"/>
    </location>
</feature>
<dbReference type="SMART" id="SM00387">
    <property type="entry name" value="HATPase_c"/>
    <property type="match status" value="1"/>
</dbReference>
<dbReference type="CDD" id="cd00156">
    <property type="entry name" value="REC"/>
    <property type="match status" value="1"/>
</dbReference>
<dbReference type="Pfam" id="PF02518">
    <property type="entry name" value="HATPase_c"/>
    <property type="match status" value="1"/>
</dbReference>
<gene>
    <name evidence="10" type="ORF">METESE_11660</name>
</gene>
<dbReference type="SUPFAM" id="SSF55874">
    <property type="entry name" value="ATPase domain of HSP90 chaperone/DNA topoisomerase II/histidine kinase"/>
    <property type="match status" value="1"/>
</dbReference>
<feature type="domain" description="Histidine kinase" evidence="7">
    <location>
        <begin position="356"/>
        <end position="581"/>
    </location>
</feature>
<dbReference type="InterPro" id="IPR004358">
    <property type="entry name" value="Sig_transdc_His_kin-like_C"/>
</dbReference>
<dbReference type="Pfam" id="PF13426">
    <property type="entry name" value="PAS_9"/>
    <property type="match status" value="1"/>
</dbReference>
<keyword evidence="11" id="KW-1185">Reference proteome</keyword>
<evidence type="ECO:0000313" key="11">
    <source>
        <dbReference type="Proteomes" id="UP001228113"/>
    </source>
</evidence>
<dbReference type="Pfam" id="PF00072">
    <property type="entry name" value="Response_reg"/>
    <property type="match status" value="1"/>
</dbReference>
<dbReference type="PANTHER" id="PTHR43047">
    <property type="entry name" value="TWO-COMPONENT HISTIDINE PROTEIN KINASE"/>
    <property type="match status" value="1"/>
</dbReference>
<dbReference type="InterPro" id="IPR035965">
    <property type="entry name" value="PAS-like_dom_sf"/>
</dbReference>
<dbReference type="EC" id="2.7.13.3" evidence="2"/>
<sequence>MNPIGRGPRRGRFARLVRRFVRRALPDPSQPLERQFFQGLCWFAGGLSILVIAPLNNYPSLDPRVNPCILTYGVVCLGLAWLSRRGRHLQRTFALLTVVCLDALWFPNGGSQGSAGLYFSLVAVLIALFFRGWSRLAALGALLANVLGLLVLEGAHPTWAAPFPNPSDRLVDLGIGLLFSLPVGTFVVAVMLGLHERQAAEAQAMVRALQASEARFRSAFRNMPVALMIQAYPEGRIEAVNARFAQVFGRSAGEVTGRTPEDLALWADPQDAGRLAALLDAGPRVEAFEAQIRRGDGHFQWISLHAERFEQDGESRLLSSAVDITERRRLEAERLYLEDRRNRLRKAESLGMMAGSIAHHFNNKLQVALAGIEGLDGLPADAGAGRRLALARQALEEAVEVSQKMRISLGQVPAGRALAGWLPLGGALLEGSRNALPPGVTLVWEADGASAQVSVSEDLVRQVVANLVTNAAESLREGGGVVRARIGSCEPEDIPETHRYPLGWQPRAARYAYLEVADAGCGIDPGDLDRIFDPFYSTKFTGRGLGLSVTLGVVQAYGGLMTVESHPNEGSVFRAWFPCASAAAMAVDPAPSPEAPRPAGKILLVDDDEGLLATTQDLLAWLGYASLPARGGREAVAAFAAHPDQFVCVITDLTMPGLDGWQTLAALRERDPALPAIVMSGYHRGQGAGAPPRDLPHVFLGKPFRLAELKAALETALAFAETRV</sequence>
<dbReference type="NCBIfam" id="TIGR00229">
    <property type="entry name" value="sensory_box"/>
    <property type="match status" value="1"/>
</dbReference>
<dbReference type="CDD" id="cd00130">
    <property type="entry name" value="PAS"/>
    <property type="match status" value="1"/>
</dbReference>
<dbReference type="SMART" id="SM00448">
    <property type="entry name" value="REC"/>
    <property type="match status" value="1"/>
</dbReference>
<dbReference type="InterPro" id="IPR011006">
    <property type="entry name" value="CheY-like_superfamily"/>
</dbReference>
<reference evidence="10" key="1">
    <citation type="journal article" date="2023" name="Int. J. Syst. Evol. Microbiol.">
        <title>Mesoterricola silvestris gen. nov., sp. nov., Mesoterricola sediminis sp. nov., Geothrix oryzae sp. nov., Geothrix edaphica sp. nov., Geothrix rubra sp. nov., and Geothrix limicola sp. nov., six novel members of Acidobacteriota isolated from soils.</title>
        <authorList>
            <person name="Itoh H."/>
            <person name="Sugisawa Y."/>
            <person name="Mise K."/>
            <person name="Xu Z."/>
            <person name="Kuniyasu M."/>
            <person name="Ushijima N."/>
            <person name="Kawano K."/>
            <person name="Kobayashi E."/>
            <person name="Shiratori Y."/>
            <person name="Masuda Y."/>
            <person name="Senoo K."/>
        </authorList>
    </citation>
    <scope>NUCLEOTIDE SEQUENCE</scope>
    <source>
        <strain evidence="10">W786</strain>
    </source>
</reference>
<feature type="transmembrane region" description="Helical" evidence="6">
    <location>
        <begin position="175"/>
        <end position="194"/>
    </location>
</feature>
<dbReference type="GO" id="GO:0000155">
    <property type="term" value="F:phosphorelay sensor kinase activity"/>
    <property type="evidence" value="ECO:0007669"/>
    <property type="project" value="TreeGrafter"/>
</dbReference>
<dbReference type="PROSITE" id="PS50109">
    <property type="entry name" value="HIS_KIN"/>
    <property type="match status" value="1"/>
</dbReference>
<dbReference type="SMART" id="SM00091">
    <property type="entry name" value="PAS"/>
    <property type="match status" value="1"/>
</dbReference>
<evidence type="ECO:0000256" key="5">
    <source>
        <dbReference type="PROSITE-ProRule" id="PRU00169"/>
    </source>
</evidence>
<evidence type="ECO:0000256" key="3">
    <source>
        <dbReference type="ARBA" id="ARBA00022679"/>
    </source>
</evidence>
<dbReference type="InterPro" id="IPR001789">
    <property type="entry name" value="Sig_transdc_resp-reg_receiver"/>
</dbReference>
<dbReference type="PRINTS" id="PR00344">
    <property type="entry name" value="BCTRLSENSOR"/>
</dbReference>
<dbReference type="AlphaFoldDB" id="A0AA48KF89"/>
<feature type="transmembrane region" description="Helical" evidence="6">
    <location>
        <begin position="39"/>
        <end position="58"/>
    </location>
</feature>
<feature type="transmembrane region" description="Helical" evidence="6">
    <location>
        <begin position="89"/>
        <end position="107"/>
    </location>
</feature>
<keyword evidence="4" id="KW-0418">Kinase</keyword>
<dbReference type="KEGG" id="msea:METESE_11660"/>
<accession>A0AA48KF89</accession>